<dbReference type="EMBL" id="FQVN01000016">
    <property type="protein sequence ID" value="SHG91572.1"/>
    <property type="molecule type" value="Genomic_DNA"/>
</dbReference>
<dbReference type="Proteomes" id="UP000184501">
    <property type="component" value="Unassembled WGS sequence"/>
</dbReference>
<feature type="compositionally biased region" description="Gly residues" evidence="1">
    <location>
        <begin position="306"/>
        <end position="381"/>
    </location>
</feature>
<name>A0A1M5NPX1_STRHI</name>
<feature type="region of interest" description="Disordered" evidence="1">
    <location>
        <begin position="86"/>
        <end position="109"/>
    </location>
</feature>
<feature type="compositionally biased region" description="Low complexity" evidence="1">
    <location>
        <begin position="294"/>
        <end position="305"/>
    </location>
</feature>
<evidence type="ECO:0000256" key="1">
    <source>
        <dbReference type="SAM" id="MobiDB-lite"/>
    </source>
</evidence>
<feature type="compositionally biased region" description="Polar residues" evidence="1">
    <location>
        <begin position="90"/>
        <end position="108"/>
    </location>
</feature>
<feature type="compositionally biased region" description="Pro residues" evidence="1">
    <location>
        <begin position="244"/>
        <end position="288"/>
    </location>
</feature>
<dbReference type="Gene3D" id="1.20.1260.20">
    <property type="entry name" value="PPE superfamily"/>
    <property type="match status" value="1"/>
</dbReference>
<evidence type="ECO:0000313" key="3">
    <source>
        <dbReference type="Proteomes" id="UP000184501"/>
    </source>
</evidence>
<dbReference type="InterPro" id="IPR038332">
    <property type="entry name" value="PPE_sf"/>
</dbReference>
<dbReference type="AlphaFoldDB" id="A0A1M5NPX1"/>
<evidence type="ECO:0000313" key="2">
    <source>
        <dbReference type="EMBL" id="SHG91572.1"/>
    </source>
</evidence>
<dbReference type="STRING" id="2017.SAMN05444320_11669"/>
<gene>
    <name evidence="2" type="ORF">SAMN05444320_11669</name>
</gene>
<reference evidence="2 3" key="1">
    <citation type="submission" date="2016-11" db="EMBL/GenBank/DDBJ databases">
        <authorList>
            <person name="Jaros S."/>
            <person name="Januszkiewicz K."/>
            <person name="Wedrychowicz H."/>
        </authorList>
    </citation>
    <scope>NUCLEOTIDE SEQUENCE [LARGE SCALE GENOMIC DNA]</scope>
    <source>
        <strain evidence="2 3">DSM 44523</strain>
    </source>
</reference>
<keyword evidence="3" id="KW-1185">Reference proteome</keyword>
<protein>
    <recommendedName>
        <fullName evidence="4">PPE family protein</fullName>
    </recommendedName>
</protein>
<proteinExistence type="predicted"/>
<sequence>MHFGVGYYRYEGFDLETKVRWVKQEGAGLSVLEDNTNAVRGLTEALYQSENNLRRVLGQIGVAWEGSGANAATAAMGQATKWAAEAGDMSQASGQRLDQQTTTASHTKNAMPEVVAKPEYGFDDLLGDVAKVATNNAIDVQTNFDKQVAARRAADEAANRVLEGYESSSRSVLQSLQPLPEPPKITVEAASGGTPPPSSSVDSWQSRPTGRRNTVVSPRGEENRPPTTVTPPPSNRQDGSLPPAITPPNNFPTPVPIEPGPAPKPTPPPPPGWQPSPNPTPFPPPGVQPPFQWGQRPGEQPVQRGGQRGGPGGGGLPGGGRAGGAGAGAGGGVRAGGFPGAGGPGEGGRGPWGRGPLSGGVIGEAGPGARGGAAGAPGRGGSIMQPAVGGAHGAGGGGEEDGEHTDKYAEQTDEHFLGGLPMVAPPVIGGNPPGQP</sequence>
<feature type="compositionally biased region" description="Polar residues" evidence="1">
    <location>
        <begin position="201"/>
        <end position="216"/>
    </location>
</feature>
<dbReference type="SUPFAM" id="SSF140459">
    <property type="entry name" value="PE/PPE dimer-like"/>
    <property type="match status" value="1"/>
</dbReference>
<dbReference type="OrthoDB" id="3701384at2"/>
<feature type="region of interest" description="Disordered" evidence="1">
    <location>
        <begin position="166"/>
        <end position="412"/>
    </location>
</feature>
<accession>A0A1M5NPX1</accession>
<dbReference type="RefSeq" id="WP_073489703.1">
    <property type="nucleotide sequence ID" value="NZ_FQVN01000016.1"/>
</dbReference>
<feature type="compositionally biased region" description="Polar residues" evidence="1">
    <location>
        <begin position="166"/>
        <end position="177"/>
    </location>
</feature>
<organism evidence="2 3">
    <name type="scientific">Streptoalloteichus hindustanus</name>
    <dbReference type="NCBI Taxonomy" id="2017"/>
    <lineage>
        <taxon>Bacteria</taxon>
        <taxon>Bacillati</taxon>
        <taxon>Actinomycetota</taxon>
        <taxon>Actinomycetes</taxon>
        <taxon>Pseudonocardiales</taxon>
        <taxon>Pseudonocardiaceae</taxon>
        <taxon>Streptoalloteichus</taxon>
    </lineage>
</organism>
<evidence type="ECO:0008006" key="4">
    <source>
        <dbReference type="Google" id="ProtNLM"/>
    </source>
</evidence>